<name>A0AAV4D8A0_9GAST</name>
<evidence type="ECO:0000313" key="2">
    <source>
        <dbReference type="Proteomes" id="UP000735302"/>
    </source>
</evidence>
<protein>
    <submittedName>
        <fullName evidence="1">Uncharacterized protein</fullName>
    </submittedName>
</protein>
<proteinExistence type="predicted"/>
<dbReference type="Proteomes" id="UP000735302">
    <property type="component" value="Unassembled WGS sequence"/>
</dbReference>
<gene>
    <name evidence="1" type="ORF">PoB_006683200</name>
</gene>
<keyword evidence="2" id="KW-1185">Reference proteome</keyword>
<organism evidence="1 2">
    <name type="scientific">Plakobranchus ocellatus</name>
    <dbReference type="NCBI Taxonomy" id="259542"/>
    <lineage>
        <taxon>Eukaryota</taxon>
        <taxon>Metazoa</taxon>
        <taxon>Spiralia</taxon>
        <taxon>Lophotrochozoa</taxon>
        <taxon>Mollusca</taxon>
        <taxon>Gastropoda</taxon>
        <taxon>Heterobranchia</taxon>
        <taxon>Euthyneura</taxon>
        <taxon>Panpulmonata</taxon>
        <taxon>Sacoglossa</taxon>
        <taxon>Placobranchoidea</taxon>
        <taxon>Plakobranchidae</taxon>
        <taxon>Plakobranchus</taxon>
    </lineage>
</organism>
<reference evidence="1 2" key="1">
    <citation type="journal article" date="2021" name="Elife">
        <title>Chloroplast acquisition without the gene transfer in kleptoplastic sea slugs, Plakobranchus ocellatus.</title>
        <authorList>
            <person name="Maeda T."/>
            <person name="Takahashi S."/>
            <person name="Yoshida T."/>
            <person name="Shimamura S."/>
            <person name="Takaki Y."/>
            <person name="Nagai Y."/>
            <person name="Toyoda A."/>
            <person name="Suzuki Y."/>
            <person name="Arimoto A."/>
            <person name="Ishii H."/>
            <person name="Satoh N."/>
            <person name="Nishiyama T."/>
            <person name="Hasebe M."/>
            <person name="Maruyama T."/>
            <person name="Minagawa J."/>
            <person name="Obokata J."/>
            <person name="Shigenobu S."/>
        </authorList>
    </citation>
    <scope>NUCLEOTIDE SEQUENCE [LARGE SCALE GENOMIC DNA]</scope>
</reference>
<sequence length="77" mass="8666">MPPKDKDDKLPPAMGPGSKIRALIDALKKHLIITEDKKKRQLLIDFTSIGLKTLPIEIPKNEEVWSCLPIVIPGWLL</sequence>
<comment type="caution">
    <text evidence="1">The sequence shown here is derived from an EMBL/GenBank/DDBJ whole genome shotgun (WGS) entry which is preliminary data.</text>
</comment>
<dbReference type="AlphaFoldDB" id="A0AAV4D8A0"/>
<evidence type="ECO:0000313" key="1">
    <source>
        <dbReference type="EMBL" id="GFO40327.1"/>
    </source>
</evidence>
<dbReference type="EMBL" id="BLXT01007613">
    <property type="protein sequence ID" value="GFO40327.1"/>
    <property type="molecule type" value="Genomic_DNA"/>
</dbReference>
<accession>A0AAV4D8A0</accession>